<dbReference type="GeneID" id="8853738"/>
<organism evidence="3">
    <name type="scientific">Naegleria gruberi</name>
    <name type="common">Amoeba</name>
    <dbReference type="NCBI Taxonomy" id="5762"/>
    <lineage>
        <taxon>Eukaryota</taxon>
        <taxon>Discoba</taxon>
        <taxon>Heterolobosea</taxon>
        <taxon>Tetramitia</taxon>
        <taxon>Eutetramitia</taxon>
        <taxon>Vahlkampfiidae</taxon>
        <taxon>Naegleria</taxon>
    </lineage>
</organism>
<evidence type="ECO:0000313" key="2">
    <source>
        <dbReference type="EMBL" id="EFC38825.1"/>
    </source>
</evidence>
<keyword evidence="3" id="KW-1185">Reference proteome</keyword>
<dbReference type="InParanoid" id="D2VWF0"/>
<reference evidence="2 3" key="1">
    <citation type="journal article" date="2010" name="Cell">
        <title>The genome of Naegleria gruberi illuminates early eukaryotic versatility.</title>
        <authorList>
            <person name="Fritz-Laylin L.K."/>
            <person name="Prochnik S.E."/>
            <person name="Ginger M.L."/>
            <person name="Dacks J.B."/>
            <person name="Carpenter M.L."/>
            <person name="Field M.C."/>
            <person name="Kuo A."/>
            <person name="Paredez A."/>
            <person name="Chapman J."/>
            <person name="Pham J."/>
            <person name="Shu S."/>
            <person name="Neupane R."/>
            <person name="Cipriano M."/>
            <person name="Mancuso J."/>
            <person name="Tu H."/>
            <person name="Salamov A."/>
            <person name="Lindquist E."/>
            <person name="Shapiro H."/>
            <person name="Lucas S."/>
            <person name="Grigoriev I.V."/>
            <person name="Cande W.Z."/>
            <person name="Fulton C."/>
            <person name="Rokhsar D.S."/>
            <person name="Dawson S.C."/>
        </authorList>
    </citation>
    <scope>NUCLEOTIDE SEQUENCE [LARGE SCALE GENOMIC DNA]</scope>
    <source>
        <strain evidence="2 3">NEG-M</strain>
    </source>
</reference>
<feature type="transmembrane region" description="Helical" evidence="1">
    <location>
        <begin position="124"/>
        <end position="145"/>
    </location>
</feature>
<dbReference type="KEGG" id="ngr:NAEGRDRAFT_73358"/>
<dbReference type="AlphaFoldDB" id="D2VWF0"/>
<dbReference type="Gene3D" id="1.20.120.550">
    <property type="entry name" value="Membrane associated eicosanoid/glutathione metabolism-like domain"/>
    <property type="match status" value="1"/>
</dbReference>
<keyword evidence="1" id="KW-0812">Transmembrane</keyword>
<evidence type="ECO:0000256" key="1">
    <source>
        <dbReference type="SAM" id="Phobius"/>
    </source>
</evidence>
<name>D2VWF0_NAEGR</name>
<feature type="transmembrane region" description="Helical" evidence="1">
    <location>
        <begin position="166"/>
        <end position="187"/>
    </location>
</feature>
<dbReference type="InterPro" id="IPR023352">
    <property type="entry name" value="MAPEG-like_dom_sf"/>
</dbReference>
<keyword evidence="1" id="KW-1133">Transmembrane helix</keyword>
<protein>
    <submittedName>
        <fullName evidence="2">Predicted protein</fullName>
    </submittedName>
</protein>
<evidence type="ECO:0000313" key="3">
    <source>
        <dbReference type="Proteomes" id="UP000006671"/>
    </source>
</evidence>
<keyword evidence="1" id="KW-0472">Membrane</keyword>
<gene>
    <name evidence="2" type="ORF">NAEGRDRAFT_73358</name>
</gene>
<feature type="transmembrane region" description="Helical" evidence="1">
    <location>
        <begin position="87"/>
        <end position="104"/>
    </location>
</feature>
<sequence>MGSMLSLLPASSFRITPVLYAFSFSSIAFFVKYVVQEVMMVLMSKERDQEPHLFEDIRRTNLDDIPKDWNNKRSTYERLRRIKKEDFETLVMFFFIVVPFLIFTDGGVNSNYTYGATGAQWSDLSIVNSVFGCTLILIFPVLRLISTALTFFVSKTVVQNVMRIMTMAYFALFILYSFIMIFVFNYIPGVGNNGGGGGGNTPKY</sequence>
<feature type="transmembrane region" description="Helical" evidence="1">
    <location>
        <begin position="12"/>
        <end position="35"/>
    </location>
</feature>
<accession>D2VWF0</accession>
<proteinExistence type="predicted"/>
<dbReference type="Proteomes" id="UP000006671">
    <property type="component" value="Unassembled WGS sequence"/>
</dbReference>
<dbReference type="EMBL" id="GG738904">
    <property type="protein sequence ID" value="EFC38825.1"/>
    <property type="molecule type" value="Genomic_DNA"/>
</dbReference>
<dbReference type="VEuPathDB" id="AmoebaDB:NAEGRDRAFT_73358"/>
<dbReference type="RefSeq" id="XP_002671569.1">
    <property type="nucleotide sequence ID" value="XM_002671523.1"/>
</dbReference>